<evidence type="ECO:0000313" key="3">
    <source>
        <dbReference type="Proteomes" id="UP000619295"/>
    </source>
</evidence>
<organism evidence="2 3">
    <name type="scientific">Bosea spartocytisi</name>
    <dbReference type="NCBI Taxonomy" id="2773451"/>
    <lineage>
        <taxon>Bacteria</taxon>
        <taxon>Pseudomonadati</taxon>
        <taxon>Pseudomonadota</taxon>
        <taxon>Alphaproteobacteria</taxon>
        <taxon>Hyphomicrobiales</taxon>
        <taxon>Boseaceae</taxon>
        <taxon>Bosea</taxon>
    </lineage>
</organism>
<sequence>MSTGSIFRDGLHGAYSTAPRNWVDTFACNCIGPRNGEPRCPCAMRNVTERDGRWIVPEQDLGPVVRQKPTTPNARDE</sequence>
<feature type="compositionally biased region" description="Polar residues" evidence="1">
    <location>
        <begin position="68"/>
        <end position="77"/>
    </location>
</feature>
<protein>
    <submittedName>
        <fullName evidence="2">Uncharacterized protein</fullName>
    </submittedName>
</protein>
<name>A0A927E4L0_9HYPH</name>
<reference evidence="2" key="1">
    <citation type="submission" date="2020-09" db="EMBL/GenBank/DDBJ databases">
        <title>Bosea spartocytisi sp. nov. a root nodule endophyte of Spartocytisus supranubius in the high mountain ecosystem fo the Teide National Park (Canary Islands, Spain).</title>
        <authorList>
            <person name="Pulido-Suarez L."/>
            <person name="Peix A."/>
            <person name="Igual J.M."/>
            <person name="Socas-Perez N."/>
            <person name="Velazquez E."/>
            <person name="Flores-Felix J.D."/>
            <person name="Leon-Barrios M."/>
        </authorList>
    </citation>
    <scope>NUCLEOTIDE SEQUENCE</scope>
    <source>
        <strain evidence="2">SSUT16</strain>
    </source>
</reference>
<gene>
    <name evidence="2" type="ORF">IED13_00990</name>
</gene>
<keyword evidence="3" id="KW-1185">Reference proteome</keyword>
<comment type="caution">
    <text evidence="2">The sequence shown here is derived from an EMBL/GenBank/DDBJ whole genome shotgun (WGS) entry which is preliminary data.</text>
</comment>
<accession>A0A927E4L0</accession>
<dbReference type="AlphaFoldDB" id="A0A927E4L0"/>
<dbReference type="RefSeq" id="WP_191123071.1">
    <property type="nucleotide sequence ID" value="NZ_JACXWY010000001.1"/>
</dbReference>
<dbReference type="Proteomes" id="UP000619295">
    <property type="component" value="Unassembled WGS sequence"/>
</dbReference>
<evidence type="ECO:0000256" key="1">
    <source>
        <dbReference type="SAM" id="MobiDB-lite"/>
    </source>
</evidence>
<proteinExistence type="predicted"/>
<dbReference type="EMBL" id="JACXWY010000001">
    <property type="protein sequence ID" value="MBD3844254.1"/>
    <property type="molecule type" value="Genomic_DNA"/>
</dbReference>
<evidence type="ECO:0000313" key="2">
    <source>
        <dbReference type="EMBL" id="MBD3844254.1"/>
    </source>
</evidence>
<feature type="region of interest" description="Disordered" evidence="1">
    <location>
        <begin position="58"/>
        <end position="77"/>
    </location>
</feature>